<keyword evidence="5" id="KW-0808">Transferase</keyword>
<gene>
    <name evidence="11" type="ORF">DERYTH_LOCUS22809</name>
</gene>
<evidence type="ECO:0000313" key="11">
    <source>
        <dbReference type="EMBL" id="CAG8798086.1"/>
    </source>
</evidence>
<proteinExistence type="inferred from homology"/>
<feature type="domain" description="Thymidylate kinase-like" evidence="10">
    <location>
        <begin position="21"/>
        <end position="196"/>
    </location>
</feature>
<evidence type="ECO:0000256" key="8">
    <source>
        <dbReference type="ARBA" id="ARBA00022777"/>
    </source>
</evidence>
<comment type="caution">
    <text evidence="11">The sequence shown here is derived from an EMBL/GenBank/DDBJ whole genome shotgun (WGS) entry which is preliminary data.</text>
</comment>
<comment type="pathway">
    <text evidence="1">Pyrimidine metabolism; dTTP biosynthesis.</text>
</comment>
<dbReference type="InterPro" id="IPR027417">
    <property type="entry name" value="P-loop_NTPase"/>
</dbReference>
<keyword evidence="12" id="KW-1185">Reference proteome</keyword>
<evidence type="ECO:0000256" key="1">
    <source>
        <dbReference type="ARBA" id="ARBA00004992"/>
    </source>
</evidence>
<dbReference type="OrthoDB" id="425602at2759"/>
<dbReference type="Proteomes" id="UP000789405">
    <property type="component" value="Unassembled WGS sequence"/>
</dbReference>
<keyword evidence="7" id="KW-0547">Nucleotide-binding</keyword>
<evidence type="ECO:0000256" key="6">
    <source>
        <dbReference type="ARBA" id="ARBA00022727"/>
    </source>
</evidence>
<dbReference type="InterPro" id="IPR039430">
    <property type="entry name" value="Thymidylate_kin-like_dom"/>
</dbReference>
<dbReference type="NCBIfam" id="TIGR00041">
    <property type="entry name" value="DTMP_kinase"/>
    <property type="match status" value="1"/>
</dbReference>
<evidence type="ECO:0000256" key="5">
    <source>
        <dbReference type="ARBA" id="ARBA00022679"/>
    </source>
</evidence>
<reference evidence="11" key="1">
    <citation type="submission" date="2021-06" db="EMBL/GenBank/DDBJ databases">
        <authorList>
            <person name="Kallberg Y."/>
            <person name="Tangrot J."/>
            <person name="Rosling A."/>
        </authorList>
    </citation>
    <scope>NUCLEOTIDE SEQUENCE</scope>
    <source>
        <strain evidence="11">MA453B</strain>
    </source>
</reference>
<evidence type="ECO:0000259" key="10">
    <source>
        <dbReference type="Pfam" id="PF02223"/>
    </source>
</evidence>
<dbReference type="GO" id="GO:0006233">
    <property type="term" value="P:dTDP biosynthetic process"/>
    <property type="evidence" value="ECO:0007669"/>
    <property type="project" value="InterPro"/>
</dbReference>
<evidence type="ECO:0000313" key="12">
    <source>
        <dbReference type="Proteomes" id="UP000789405"/>
    </source>
</evidence>
<dbReference type="PANTHER" id="PTHR10344:SF1">
    <property type="entry name" value="THYMIDYLATE KINASE"/>
    <property type="match status" value="1"/>
</dbReference>
<dbReference type="GO" id="GO:0006227">
    <property type="term" value="P:dUDP biosynthetic process"/>
    <property type="evidence" value="ECO:0007669"/>
    <property type="project" value="TreeGrafter"/>
</dbReference>
<evidence type="ECO:0000256" key="7">
    <source>
        <dbReference type="ARBA" id="ARBA00022741"/>
    </source>
</evidence>
<dbReference type="AlphaFoldDB" id="A0A9N9JYH5"/>
<protein>
    <recommendedName>
        <fullName evidence="4">Thymidylate kinase</fullName>
        <ecNumber evidence="3">2.7.4.9</ecNumber>
    </recommendedName>
</protein>
<dbReference type="Gene3D" id="3.40.50.300">
    <property type="entry name" value="P-loop containing nucleotide triphosphate hydrolases"/>
    <property type="match status" value="1"/>
</dbReference>
<dbReference type="Pfam" id="PF02223">
    <property type="entry name" value="Thymidylate_kin"/>
    <property type="match status" value="1"/>
</dbReference>
<dbReference type="FunFam" id="3.40.50.300:FF:000679">
    <property type="entry name" value="Thymidylate kinase"/>
    <property type="match status" value="1"/>
</dbReference>
<dbReference type="CDD" id="cd01672">
    <property type="entry name" value="TMPK"/>
    <property type="match status" value="1"/>
</dbReference>
<sequence>QAKVMSTPSLTGSKRGALIVFEGCDRAGKSTQTEKLVKYLNEHGLTAVKGKFPGIEPLGPIIDNYLKNEVELCDRAFHFLLSANLWEQESYLKNTILNGKTLVMDRYAYTGVAYLTAKGLDLNWCKSSYAGLPSPDVVFFMDVPLKEAEKRDGFGSERFDTSEIQEKARNVYLSLKGPEWKVLDGRQSIDELHEKIANMSLEVIQKCDVIPIQDLWKNV</sequence>
<dbReference type="GO" id="GO:0005524">
    <property type="term" value="F:ATP binding"/>
    <property type="evidence" value="ECO:0007669"/>
    <property type="project" value="UniProtKB-KW"/>
</dbReference>
<dbReference type="GO" id="GO:0005739">
    <property type="term" value="C:mitochondrion"/>
    <property type="evidence" value="ECO:0007669"/>
    <property type="project" value="TreeGrafter"/>
</dbReference>
<dbReference type="PANTHER" id="PTHR10344">
    <property type="entry name" value="THYMIDYLATE KINASE"/>
    <property type="match status" value="1"/>
</dbReference>
<keyword evidence="6" id="KW-0545">Nucleotide biosynthesis</keyword>
<dbReference type="GO" id="GO:0005634">
    <property type="term" value="C:nucleus"/>
    <property type="evidence" value="ECO:0007669"/>
    <property type="project" value="TreeGrafter"/>
</dbReference>
<dbReference type="SUPFAM" id="SSF52540">
    <property type="entry name" value="P-loop containing nucleoside triphosphate hydrolases"/>
    <property type="match status" value="1"/>
</dbReference>
<dbReference type="HAMAP" id="MF_00165">
    <property type="entry name" value="Thymidylate_kinase"/>
    <property type="match status" value="1"/>
</dbReference>
<keyword evidence="9" id="KW-0067">ATP-binding</keyword>
<keyword evidence="8" id="KW-0418">Kinase</keyword>
<organism evidence="11 12">
    <name type="scientific">Dentiscutata erythropus</name>
    <dbReference type="NCBI Taxonomy" id="1348616"/>
    <lineage>
        <taxon>Eukaryota</taxon>
        <taxon>Fungi</taxon>
        <taxon>Fungi incertae sedis</taxon>
        <taxon>Mucoromycota</taxon>
        <taxon>Glomeromycotina</taxon>
        <taxon>Glomeromycetes</taxon>
        <taxon>Diversisporales</taxon>
        <taxon>Gigasporaceae</taxon>
        <taxon>Dentiscutata</taxon>
    </lineage>
</organism>
<dbReference type="GO" id="GO:0005829">
    <property type="term" value="C:cytosol"/>
    <property type="evidence" value="ECO:0007669"/>
    <property type="project" value="TreeGrafter"/>
</dbReference>
<comment type="similarity">
    <text evidence="2">Belongs to the thymidylate kinase family.</text>
</comment>
<dbReference type="GO" id="GO:0004550">
    <property type="term" value="F:nucleoside diphosphate kinase activity"/>
    <property type="evidence" value="ECO:0007669"/>
    <property type="project" value="TreeGrafter"/>
</dbReference>
<dbReference type="GO" id="GO:0006235">
    <property type="term" value="P:dTTP biosynthetic process"/>
    <property type="evidence" value="ECO:0007669"/>
    <property type="project" value="TreeGrafter"/>
</dbReference>
<evidence type="ECO:0000256" key="4">
    <source>
        <dbReference type="ARBA" id="ARBA00017144"/>
    </source>
</evidence>
<accession>A0A9N9JYH5</accession>
<dbReference type="InterPro" id="IPR018094">
    <property type="entry name" value="Thymidylate_kinase"/>
</dbReference>
<dbReference type="GO" id="GO:0004798">
    <property type="term" value="F:dTMP kinase activity"/>
    <property type="evidence" value="ECO:0007669"/>
    <property type="project" value="UniProtKB-EC"/>
</dbReference>
<name>A0A9N9JYH5_9GLOM</name>
<evidence type="ECO:0000256" key="2">
    <source>
        <dbReference type="ARBA" id="ARBA00009776"/>
    </source>
</evidence>
<dbReference type="EC" id="2.7.4.9" evidence="3"/>
<evidence type="ECO:0000256" key="9">
    <source>
        <dbReference type="ARBA" id="ARBA00022840"/>
    </source>
</evidence>
<feature type="non-terminal residue" evidence="11">
    <location>
        <position position="219"/>
    </location>
</feature>
<evidence type="ECO:0000256" key="3">
    <source>
        <dbReference type="ARBA" id="ARBA00012980"/>
    </source>
</evidence>
<dbReference type="EMBL" id="CAJVPY010032713">
    <property type="protein sequence ID" value="CAG8798086.1"/>
    <property type="molecule type" value="Genomic_DNA"/>
</dbReference>